<dbReference type="EMBL" id="CP118377">
    <property type="protein sequence ID" value="WFD43963.1"/>
    <property type="molecule type" value="Genomic_DNA"/>
</dbReference>
<name>A0AAF0JEQ4_9BASI</name>
<protein>
    <submittedName>
        <fullName evidence="1">RNA polymerase II holoenzyme cyclin-like subunit</fullName>
    </submittedName>
</protein>
<accession>A0AAF0JEQ4</accession>
<dbReference type="PIRSF" id="PIRSF028758">
    <property type="entry name" value="Cyclin, C/H/G types"/>
    <property type="match status" value="1"/>
</dbReference>
<dbReference type="InterPro" id="IPR036915">
    <property type="entry name" value="Cyclin-like_sf"/>
</dbReference>
<dbReference type="Gene3D" id="1.10.472.10">
    <property type="entry name" value="Cyclin-like"/>
    <property type="match status" value="1"/>
</dbReference>
<dbReference type="PANTHER" id="PTHR10026">
    <property type="entry name" value="CYCLIN"/>
    <property type="match status" value="1"/>
</dbReference>
<dbReference type="Proteomes" id="UP001214628">
    <property type="component" value="Chromosome 3"/>
</dbReference>
<dbReference type="SUPFAM" id="SSF47954">
    <property type="entry name" value="Cyclin-like"/>
    <property type="match status" value="1"/>
</dbReference>
<sequence length="205" mass="22761">MFMDMGYLELSNCIPLVAEMEFYLLEELDYDAIVFHPYPLLQRLCEACSAALFYESVERESGEDKHGLSSTSLNESSKTSDTTTYSRQLYQMTWLVTNDIYRTTLPLLYPPYVTAIASLYLSAVLLPTASAKIESAVLHGSSIDEPPAIVKFLGGLNVSNVVIADAVQAMLSYYHEWHDLQSSNNDEGPSLMKNPASIFAHALGL</sequence>
<evidence type="ECO:0000313" key="2">
    <source>
        <dbReference type="Proteomes" id="UP001214628"/>
    </source>
</evidence>
<proteinExistence type="predicted"/>
<dbReference type="InterPro" id="IPR043198">
    <property type="entry name" value="Cyclin/Ssn8"/>
</dbReference>
<dbReference type="GO" id="GO:0006357">
    <property type="term" value="P:regulation of transcription by RNA polymerase II"/>
    <property type="evidence" value="ECO:0007669"/>
    <property type="project" value="InterPro"/>
</dbReference>
<gene>
    <name evidence="1" type="primary">SSN8</name>
    <name evidence="1" type="ORF">MPSI1_002628</name>
</gene>
<organism evidence="1 2">
    <name type="scientific">Malassezia psittaci</name>
    <dbReference type="NCBI Taxonomy" id="1821823"/>
    <lineage>
        <taxon>Eukaryota</taxon>
        <taxon>Fungi</taxon>
        <taxon>Dikarya</taxon>
        <taxon>Basidiomycota</taxon>
        <taxon>Ustilaginomycotina</taxon>
        <taxon>Malasseziomycetes</taxon>
        <taxon>Malasseziales</taxon>
        <taxon>Malasseziaceae</taxon>
        <taxon>Malassezia</taxon>
    </lineage>
</organism>
<dbReference type="GO" id="GO:0016538">
    <property type="term" value="F:cyclin-dependent protein serine/threonine kinase regulator activity"/>
    <property type="evidence" value="ECO:0007669"/>
    <property type="project" value="InterPro"/>
</dbReference>
<dbReference type="AlphaFoldDB" id="A0AAF0JEQ4"/>
<reference evidence="1" key="1">
    <citation type="submission" date="2023-02" db="EMBL/GenBank/DDBJ databases">
        <title>Mating type loci evolution in Malassezia.</title>
        <authorList>
            <person name="Coelho M.A."/>
        </authorList>
    </citation>
    <scope>NUCLEOTIDE SEQUENCE</scope>
    <source>
        <strain evidence="1">CBS 14136</strain>
    </source>
</reference>
<keyword evidence="2" id="KW-1185">Reference proteome</keyword>
<evidence type="ECO:0000313" key="1">
    <source>
        <dbReference type="EMBL" id="WFD43963.1"/>
    </source>
</evidence>